<gene>
    <name evidence="6" type="ORF">ACEZDE_05955</name>
</gene>
<dbReference type="Proteomes" id="UP001592531">
    <property type="component" value="Unassembled WGS sequence"/>
</dbReference>
<dbReference type="Pfam" id="PF00561">
    <property type="entry name" value="Abhydrolase_1"/>
    <property type="match status" value="1"/>
</dbReference>
<dbReference type="InterPro" id="IPR000073">
    <property type="entry name" value="AB_hydrolase_1"/>
</dbReference>
<dbReference type="InterPro" id="IPR051601">
    <property type="entry name" value="Serine_prot/Carboxylest_S33"/>
</dbReference>
<keyword evidence="3 6" id="KW-0378">Hydrolase</keyword>
<comment type="similarity">
    <text evidence="1">Belongs to the peptidase S33 family.</text>
</comment>
<dbReference type="InterPro" id="IPR029058">
    <property type="entry name" value="AB_hydrolase_fold"/>
</dbReference>
<protein>
    <submittedName>
        <fullName evidence="6">Alpha/beta fold hydrolase</fullName>
    </submittedName>
</protein>
<evidence type="ECO:0000313" key="7">
    <source>
        <dbReference type="Proteomes" id="UP001592531"/>
    </source>
</evidence>
<dbReference type="RefSeq" id="WP_380533215.1">
    <property type="nucleotide sequence ID" value="NZ_JBHFAB010000003.1"/>
</dbReference>
<evidence type="ECO:0000256" key="1">
    <source>
        <dbReference type="ARBA" id="ARBA00010088"/>
    </source>
</evidence>
<dbReference type="GO" id="GO:0016787">
    <property type="term" value="F:hydrolase activity"/>
    <property type="evidence" value="ECO:0007669"/>
    <property type="project" value="UniProtKB-KW"/>
</dbReference>
<sequence length="486" mass="52767">MATIEPGTTLTDALHAFHAQRPDWSADDTRTPGVEYAEIEVPRDYDDPDGERLTLALSRRRATDPARRRGILLSVNGGPGGDWGRGVELPGLYADTPVGEVYDLIGFDPRGIGRSTNLFAEVAVPAAPFDSRPPDSAFDTLADDMHRRELACQRAGGELRRHISTPNTARDMDVVRAVLGEEKLSFVGYAYGAYVGAVYGSLFPQRLDRSVLDSCVHPDWTWREQFLWQGDAVRRSVDLWAGWVAERSGRFGLGNGAEQVLADVERVVTALEGLPEGVRLRTLFDGAVGSRSVDRGQWAELADLVAGLRDAGEGLGDAAHKALAAQDTWRPEDSEGDLRVGVLEAITMEHFWPSDLDVYRRDMAAFRARFPYGYGVLKAQPWVGAFRTFTAPEAPVKVERDGYPVGLIVQADGDPMDHYAGGVAMAERLGNRLLTVADSGEHEVYALGGNTALDAVVDRYLVDGELPAAGASVPGKTPRPDIPADS</sequence>
<evidence type="ECO:0000259" key="5">
    <source>
        <dbReference type="Pfam" id="PF08386"/>
    </source>
</evidence>
<name>A0ABV6VR84_9ACTN</name>
<accession>A0ABV6VR84</accession>
<dbReference type="Gene3D" id="3.40.50.1820">
    <property type="entry name" value="alpha/beta hydrolase"/>
    <property type="match status" value="1"/>
</dbReference>
<evidence type="ECO:0000256" key="3">
    <source>
        <dbReference type="ARBA" id="ARBA00022801"/>
    </source>
</evidence>
<dbReference type="SUPFAM" id="SSF53474">
    <property type="entry name" value="alpha/beta-Hydrolases"/>
    <property type="match status" value="1"/>
</dbReference>
<dbReference type="PANTHER" id="PTHR43248:SF29">
    <property type="entry name" value="TRIPEPTIDYL AMINOPEPTIDASE"/>
    <property type="match status" value="1"/>
</dbReference>
<evidence type="ECO:0000313" key="6">
    <source>
        <dbReference type="EMBL" id="MFC1416183.1"/>
    </source>
</evidence>
<evidence type="ECO:0000256" key="2">
    <source>
        <dbReference type="ARBA" id="ARBA00022729"/>
    </source>
</evidence>
<dbReference type="EMBL" id="JBHFAB010000003">
    <property type="protein sequence ID" value="MFC1416183.1"/>
    <property type="molecule type" value="Genomic_DNA"/>
</dbReference>
<feature type="domain" description="AB hydrolase-1" evidence="4">
    <location>
        <begin position="73"/>
        <end position="224"/>
    </location>
</feature>
<dbReference type="InterPro" id="IPR013595">
    <property type="entry name" value="Pept_S33_TAP-like_C"/>
</dbReference>
<feature type="domain" description="Peptidase S33 tripeptidyl aminopeptidase-like C-terminal" evidence="5">
    <location>
        <begin position="390"/>
        <end position="471"/>
    </location>
</feature>
<reference evidence="6 7" key="1">
    <citation type="submission" date="2024-09" db="EMBL/GenBank/DDBJ databases">
        <authorList>
            <person name="Lee S.D."/>
        </authorList>
    </citation>
    <scope>NUCLEOTIDE SEQUENCE [LARGE SCALE GENOMIC DNA]</scope>
    <source>
        <strain evidence="6 7">N8-3</strain>
    </source>
</reference>
<dbReference type="Pfam" id="PF08386">
    <property type="entry name" value="Abhydrolase_4"/>
    <property type="match status" value="1"/>
</dbReference>
<comment type="caution">
    <text evidence="6">The sequence shown here is derived from an EMBL/GenBank/DDBJ whole genome shotgun (WGS) entry which is preliminary data.</text>
</comment>
<keyword evidence="2" id="KW-0732">Signal</keyword>
<evidence type="ECO:0000259" key="4">
    <source>
        <dbReference type="Pfam" id="PF00561"/>
    </source>
</evidence>
<organism evidence="6 7">
    <name type="scientific">Streptacidiphilus cavernicola</name>
    <dbReference type="NCBI Taxonomy" id="3342716"/>
    <lineage>
        <taxon>Bacteria</taxon>
        <taxon>Bacillati</taxon>
        <taxon>Actinomycetota</taxon>
        <taxon>Actinomycetes</taxon>
        <taxon>Kitasatosporales</taxon>
        <taxon>Streptomycetaceae</taxon>
        <taxon>Streptacidiphilus</taxon>
    </lineage>
</organism>
<dbReference type="PANTHER" id="PTHR43248">
    <property type="entry name" value="2-SUCCINYL-6-HYDROXY-2,4-CYCLOHEXADIENE-1-CARBOXYLATE SYNTHASE"/>
    <property type="match status" value="1"/>
</dbReference>
<proteinExistence type="inferred from homology"/>
<keyword evidence="7" id="KW-1185">Reference proteome</keyword>